<keyword evidence="2" id="KW-0442">Lipid degradation</keyword>
<proteinExistence type="predicted"/>
<dbReference type="eggNOG" id="COG1752">
    <property type="taxonomic scope" value="Bacteria"/>
</dbReference>
<dbReference type="GO" id="GO:0016787">
    <property type="term" value="F:hydrolase activity"/>
    <property type="evidence" value="ECO:0007669"/>
    <property type="project" value="UniProtKB-UniRule"/>
</dbReference>
<dbReference type="GO" id="GO:0016042">
    <property type="term" value="P:lipid catabolic process"/>
    <property type="evidence" value="ECO:0007669"/>
    <property type="project" value="UniProtKB-UniRule"/>
</dbReference>
<keyword evidence="1 2" id="KW-0443">Lipid metabolism</keyword>
<dbReference type="InterPro" id="IPR002641">
    <property type="entry name" value="PNPLA_dom"/>
</dbReference>
<dbReference type="InterPro" id="IPR016035">
    <property type="entry name" value="Acyl_Trfase/lysoPLipase"/>
</dbReference>
<protein>
    <submittedName>
        <fullName evidence="4">Patatin</fullName>
    </submittedName>
</protein>
<reference evidence="4 5" key="1">
    <citation type="journal article" date="2013" name="Appl. Environ. Microbiol.">
        <title>Genome analysis suggests that the soil oligotrophic bacterium Agromonas oligotrophica (Bradyrhizobium oligotrophicum) is a nitrogen-fixing symbiont of Aeschynomene indica.</title>
        <authorList>
            <person name="Okubo T."/>
            <person name="Fukushima S."/>
            <person name="Itakura M."/>
            <person name="Oshima K."/>
            <person name="Longtonglang A."/>
            <person name="Teaumroong N."/>
            <person name="Mitsui H."/>
            <person name="Hattori M."/>
            <person name="Hattori R."/>
            <person name="Hattori T."/>
            <person name="Minamisawa K."/>
        </authorList>
    </citation>
    <scope>NUCLEOTIDE SEQUENCE [LARGE SCALE GENOMIC DNA]</scope>
    <source>
        <strain evidence="4 5">S58</strain>
    </source>
</reference>
<dbReference type="KEGG" id="aol:S58_60300"/>
<evidence type="ECO:0000256" key="1">
    <source>
        <dbReference type="ARBA" id="ARBA00023098"/>
    </source>
</evidence>
<dbReference type="Pfam" id="PF01734">
    <property type="entry name" value="Patatin"/>
    <property type="match status" value="1"/>
</dbReference>
<feature type="short sequence motif" description="GXSXG" evidence="2">
    <location>
        <begin position="69"/>
        <end position="73"/>
    </location>
</feature>
<organism evidence="4 5">
    <name type="scientific">Bradyrhizobium oligotrophicum S58</name>
    <dbReference type="NCBI Taxonomy" id="1245469"/>
    <lineage>
        <taxon>Bacteria</taxon>
        <taxon>Pseudomonadati</taxon>
        <taxon>Pseudomonadota</taxon>
        <taxon>Alphaproteobacteria</taxon>
        <taxon>Hyphomicrobiales</taxon>
        <taxon>Nitrobacteraceae</taxon>
        <taxon>Bradyrhizobium</taxon>
    </lineage>
</organism>
<keyword evidence="5" id="KW-1185">Reference proteome</keyword>
<keyword evidence="2" id="KW-0378">Hydrolase</keyword>
<feature type="active site" description="Proton acceptor" evidence="2">
    <location>
        <position position="256"/>
    </location>
</feature>
<comment type="caution">
    <text evidence="2">Lacks conserved residue(s) required for the propagation of feature annotation.</text>
</comment>
<dbReference type="Gene3D" id="3.40.1090.10">
    <property type="entry name" value="Cytosolic phospholipase A2 catalytic domain"/>
    <property type="match status" value="1"/>
</dbReference>
<dbReference type="PATRIC" id="fig|1245469.3.peg.6165"/>
<evidence type="ECO:0000313" key="5">
    <source>
        <dbReference type="Proteomes" id="UP000011841"/>
    </source>
</evidence>
<dbReference type="PROSITE" id="PS51635">
    <property type="entry name" value="PNPLA"/>
    <property type="match status" value="1"/>
</dbReference>
<evidence type="ECO:0000256" key="2">
    <source>
        <dbReference type="PROSITE-ProRule" id="PRU01161"/>
    </source>
</evidence>
<dbReference type="Proteomes" id="UP000011841">
    <property type="component" value="Chromosome"/>
</dbReference>
<gene>
    <name evidence="4" type="ORF">S58_60300</name>
</gene>
<feature type="short sequence motif" description="DGA/G" evidence="2">
    <location>
        <begin position="256"/>
        <end position="258"/>
    </location>
</feature>
<name>M4ZES5_9BRAD</name>
<dbReference type="SUPFAM" id="SSF52151">
    <property type="entry name" value="FabD/lysophospholipase-like"/>
    <property type="match status" value="1"/>
</dbReference>
<dbReference type="EMBL" id="AP012603">
    <property type="protein sequence ID" value="BAM92006.1"/>
    <property type="molecule type" value="Genomic_DNA"/>
</dbReference>
<sequence length="649" mass="72379">MAPSRNGPLDVQIALQGGGAKLFSLLVAMREVERLEGRIKEPVPTKDGSASLPAQALEPPKIRVTHIAGTSAGAIVAALYAARVPMDDVLRRLAEMTIDELLPHYQSKSKIRRAASRILDLVVRALLWLPSDTKKLLNQLNVNLGNALLGDPIYSTEGLKTQLIRLFNESSQIRFEDNERNKSEETLPKWGSFKDVCFDRFGSDGSVPLSVIRTELRTRKPHTANSYDNLINFLADSAAIPFVFRNVNETNWDLLDGGICANLPSQFLYGVRRIAIGFASPSPTDRESKWTRPLDLLDAAIDYSVDRSVELIGEENCCRLASQLSTFDFFEVVGKGTKRKFDEEQHIVRQTRQFLDRFIARATAESWLGGDQWKFAYRSDCVAQRSALASTALRNALLKIGSLTPSKFPQKKIFQVYVLDLEGDNGSGAFTSEMIDERVLEISDHITTFKMTVAYPQDALITHHSFVGTIGSEDRKLDHSPCLDEESQRADNGDIKRVVLLDLAQIHAVRESYNQRPGCDGTPVDDVCVRRTLSAQGLIRSLFDAATDGEEFGIDLRRVSSERVDVTIEVHLPDRYLNLSRTGKLGEYGRGEIDRLHSSELVGKGVEPKRKEYSCVRYQASGVLTQKTRMVGFKLLLNELSLECDGART</sequence>
<accession>M4ZES5</accession>
<dbReference type="STRING" id="1245469.S58_60300"/>
<dbReference type="AlphaFoldDB" id="M4ZES5"/>
<evidence type="ECO:0000313" key="4">
    <source>
        <dbReference type="EMBL" id="BAM92006.1"/>
    </source>
</evidence>
<dbReference type="HOGENOM" id="CLU_421922_0_0_5"/>
<evidence type="ECO:0000259" key="3">
    <source>
        <dbReference type="PROSITE" id="PS51635"/>
    </source>
</evidence>
<feature type="active site" description="Nucleophile" evidence="2">
    <location>
        <position position="71"/>
    </location>
</feature>
<feature type="domain" description="PNPLA" evidence="3">
    <location>
        <begin position="13"/>
        <end position="269"/>
    </location>
</feature>